<sequence>MHTLSFKHNDQMPILGLGTFRSEPKAVYSAVLEALKMGYRHIDCAAAYGNEKEVGEAIAEAIDSGVVTREELWITSKLWSDSHGMDNVQPALEKTLKDLKLDYLDLYLVHWPVAFKKGVEMPEKADQFIPLEEVPLTDTWAGMEAALEKGLVKHIGVSNFNTQYLKALLETAKQKPEVNQIEIHPFLQQDTLVDFCKQVGIHLTAYAPIGSGGAEDDALNLFKNVVLLDIAQAHGKTVAQVALKWGIQRGISVIPKSTNVSRLQENLDALKFELSASDMEKIATLNKDHRFVDAKFWEVEGGPYTAEEIWNA</sequence>
<evidence type="ECO:0000256" key="5">
    <source>
        <dbReference type="PIRSR" id="PIRSR000097-2"/>
    </source>
</evidence>
<evidence type="ECO:0000256" key="6">
    <source>
        <dbReference type="PIRSR" id="PIRSR000097-3"/>
    </source>
</evidence>
<dbReference type="SUPFAM" id="SSF51430">
    <property type="entry name" value="NAD(P)-linked oxidoreductase"/>
    <property type="match status" value="1"/>
</dbReference>
<evidence type="ECO:0000256" key="1">
    <source>
        <dbReference type="ARBA" id="ARBA00007905"/>
    </source>
</evidence>
<dbReference type="FunFam" id="3.20.20.100:FF:000006">
    <property type="entry name" value="Aldo-keto reductase family 1 member A1"/>
    <property type="match status" value="1"/>
</dbReference>
<dbReference type="PROSITE" id="PS00063">
    <property type="entry name" value="ALDOKETO_REDUCTASE_3"/>
    <property type="match status" value="1"/>
</dbReference>
<feature type="binding site" evidence="5">
    <location>
        <position position="110"/>
    </location>
    <ligand>
        <name>substrate</name>
    </ligand>
</feature>
<proteinExistence type="inferred from homology"/>
<dbReference type="InterPro" id="IPR020471">
    <property type="entry name" value="AKR"/>
</dbReference>
<dbReference type="RefSeq" id="WP_080318640.1">
    <property type="nucleotide sequence ID" value="NZ_MTBC01000004.1"/>
</dbReference>
<dbReference type="InterPro" id="IPR023210">
    <property type="entry name" value="NADP_OxRdtase_dom"/>
</dbReference>
<dbReference type="PANTHER" id="PTHR11732">
    <property type="entry name" value="ALDO/KETO REDUCTASE"/>
    <property type="match status" value="1"/>
</dbReference>
<evidence type="ECO:0000256" key="2">
    <source>
        <dbReference type="ARBA" id="ARBA00022857"/>
    </source>
</evidence>
<keyword evidence="2" id="KW-0521">NADP</keyword>
<reference evidence="8 9" key="1">
    <citation type="submission" date="2016-12" db="EMBL/GenBank/DDBJ databases">
        <authorList>
            <person name="Song W.-J."/>
            <person name="Kurnit D.M."/>
        </authorList>
    </citation>
    <scope>NUCLEOTIDE SEQUENCE [LARGE SCALE GENOMIC DNA]</scope>
    <source>
        <strain evidence="8 9">HSG9</strain>
    </source>
</reference>
<name>A0A1V6LS05_9FLAO</name>
<accession>A0A1V6LS05</accession>
<dbReference type="PROSITE" id="PS00062">
    <property type="entry name" value="ALDOKETO_REDUCTASE_2"/>
    <property type="match status" value="1"/>
</dbReference>
<organism evidence="8 9">
    <name type="scientific">Croceivirga radicis</name>
    <dbReference type="NCBI Taxonomy" id="1929488"/>
    <lineage>
        <taxon>Bacteria</taxon>
        <taxon>Pseudomonadati</taxon>
        <taxon>Bacteroidota</taxon>
        <taxon>Flavobacteriia</taxon>
        <taxon>Flavobacteriales</taxon>
        <taxon>Flavobacteriaceae</taxon>
        <taxon>Croceivirga</taxon>
    </lineage>
</organism>
<dbReference type="PRINTS" id="PR00069">
    <property type="entry name" value="ALDKETRDTASE"/>
</dbReference>
<comment type="similarity">
    <text evidence="1">Belongs to the aldo/keto reductase family.</text>
</comment>
<dbReference type="InterPro" id="IPR036812">
    <property type="entry name" value="NAD(P)_OxRdtase_dom_sf"/>
</dbReference>
<gene>
    <name evidence="8" type="ORF">BUL40_06945</name>
</gene>
<protein>
    <submittedName>
        <fullName evidence="8">Aldehyde oxidoreductase</fullName>
    </submittedName>
</protein>
<evidence type="ECO:0000259" key="7">
    <source>
        <dbReference type="Pfam" id="PF00248"/>
    </source>
</evidence>
<dbReference type="PIRSF" id="PIRSF000097">
    <property type="entry name" value="AKR"/>
    <property type="match status" value="1"/>
</dbReference>
<evidence type="ECO:0000256" key="3">
    <source>
        <dbReference type="ARBA" id="ARBA00023002"/>
    </source>
</evidence>
<feature type="site" description="Lowers pKa of active site Tyr" evidence="6">
    <location>
        <position position="77"/>
    </location>
</feature>
<evidence type="ECO:0000313" key="9">
    <source>
        <dbReference type="Proteomes" id="UP000191680"/>
    </source>
</evidence>
<comment type="caution">
    <text evidence="8">The sequence shown here is derived from an EMBL/GenBank/DDBJ whole genome shotgun (WGS) entry which is preliminary data.</text>
</comment>
<feature type="active site" description="Proton donor" evidence="4">
    <location>
        <position position="48"/>
    </location>
</feature>
<dbReference type="AlphaFoldDB" id="A0A1V6LS05"/>
<dbReference type="Proteomes" id="UP000191680">
    <property type="component" value="Unassembled WGS sequence"/>
</dbReference>
<evidence type="ECO:0000256" key="4">
    <source>
        <dbReference type="PIRSR" id="PIRSR000097-1"/>
    </source>
</evidence>
<feature type="domain" description="NADP-dependent oxidoreductase" evidence="7">
    <location>
        <begin position="16"/>
        <end position="286"/>
    </location>
</feature>
<dbReference type="EMBL" id="MTBC01000004">
    <property type="protein sequence ID" value="OQD42827.1"/>
    <property type="molecule type" value="Genomic_DNA"/>
</dbReference>
<evidence type="ECO:0000313" key="8">
    <source>
        <dbReference type="EMBL" id="OQD42827.1"/>
    </source>
</evidence>
<dbReference type="Gene3D" id="3.20.20.100">
    <property type="entry name" value="NADP-dependent oxidoreductase domain"/>
    <property type="match status" value="1"/>
</dbReference>
<dbReference type="PROSITE" id="PS00798">
    <property type="entry name" value="ALDOKETO_REDUCTASE_1"/>
    <property type="match status" value="1"/>
</dbReference>
<keyword evidence="3" id="KW-0560">Oxidoreductase</keyword>
<dbReference type="OrthoDB" id="9804790at2"/>
<keyword evidence="9" id="KW-1185">Reference proteome</keyword>
<dbReference type="Pfam" id="PF00248">
    <property type="entry name" value="Aldo_ket_red"/>
    <property type="match status" value="1"/>
</dbReference>
<dbReference type="InterPro" id="IPR018170">
    <property type="entry name" value="Aldo/ket_reductase_CS"/>
</dbReference>
<dbReference type="GO" id="GO:0016491">
    <property type="term" value="F:oxidoreductase activity"/>
    <property type="evidence" value="ECO:0007669"/>
    <property type="project" value="UniProtKB-KW"/>
</dbReference>